<protein>
    <submittedName>
        <fullName evidence="6">ABC transporter substrate-binding protein</fullName>
    </submittedName>
</protein>
<feature type="signal peptide" evidence="4">
    <location>
        <begin position="1"/>
        <end position="25"/>
    </location>
</feature>
<dbReference type="EMBL" id="CYGY02000068">
    <property type="protein sequence ID" value="SIT49293.1"/>
    <property type="molecule type" value="Genomic_DNA"/>
</dbReference>
<dbReference type="InterPro" id="IPR001638">
    <property type="entry name" value="Solute-binding_3/MltF_N"/>
</dbReference>
<evidence type="ECO:0000256" key="4">
    <source>
        <dbReference type="SAM" id="SignalP"/>
    </source>
</evidence>
<proteinExistence type="inferred from homology"/>
<dbReference type="SMART" id="SM00062">
    <property type="entry name" value="PBPb"/>
    <property type="match status" value="1"/>
</dbReference>
<evidence type="ECO:0000256" key="1">
    <source>
        <dbReference type="ARBA" id="ARBA00004418"/>
    </source>
</evidence>
<dbReference type="SUPFAM" id="SSF53850">
    <property type="entry name" value="Periplasmic binding protein-like II"/>
    <property type="match status" value="1"/>
</dbReference>
<evidence type="ECO:0000256" key="3">
    <source>
        <dbReference type="ARBA" id="ARBA00022729"/>
    </source>
</evidence>
<evidence type="ECO:0000313" key="6">
    <source>
        <dbReference type="EMBL" id="SIT49293.1"/>
    </source>
</evidence>
<evidence type="ECO:0000259" key="5">
    <source>
        <dbReference type="SMART" id="SM00062"/>
    </source>
</evidence>
<keyword evidence="3 4" id="KW-0732">Signal</keyword>
<dbReference type="AlphaFoldDB" id="A0A1N7SPE5"/>
<organism evidence="6 7">
    <name type="scientific">Paraburkholderia piptadeniae</name>
    <dbReference type="NCBI Taxonomy" id="1701573"/>
    <lineage>
        <taxon>Bacteria</taxon>
        <taxon>Pseudomonadati</taxon>
        <taxon>Pseudomonadota</taxon>
        <taxon>Betaproteobacteria</taxon>
        <taxon>Burkholderiales</taxon>
        <taxon>Burkholderiaceae</taxon>
        <taxon>Paraburkholderia</taxon>
    </lineage>
</organism>
<dbReference type="PANTHER" id="PTHR30024">
    <property type="entry name" value="ALIPHATIC SULFONATES-BINDING PROTEIN-RELATED"/>
    <property type="match status" value="1"/>
</dbReference>
<comment type="similarity">
    <text evidence="2">Belongs to the bacterial solute-binding protein SsuA/TauA family.</text>
</comment>
<keyword evidence="7" id="KW-1185">Reference proteome</keyword>
<dbReference type="PANTHER" id="PTHR30024:SF47">
    <property type="entry name" value="TAURINE-BINDING PERIPLASMIC PROTEIN"/>
    <property type="match status" value="1"/>
</dbReference>
<comment type="caution">
    <text evidence="6">The sequence shown here is derived from an EMBL/GenBank/DDBJ whole genome shotgun (WGS) entry which is preliminary data.</text>
</comment>
<accession>A0A1N7SPE5</accession>
<gene>
    <name evidence="6" type="ORF">BN2476_680057</name>
</gene>
<feature type="chain" id="PRO_5012681593" evidence="4">
    <location>
        <begin position="26"/>
        <end position="353"/>
    </location>
</feature>
<dbReference type="OrthoDB" id="8892982at2"/>
<dbReference type="Gene3D" id="3.40.190.10">
    <property type="entry name" value="Periplasmic binding protein-like II"/>
    <property type="match status" value="2"/>
</dbReference>
<sequence>MYTKLWRYFLVALTTLLMFGANARADDLPVISIGIANTSSDAGFFIADAKGYFAAEGLKVNLIPFGSAAGMIAPLASGQLQVGGGTVSAGLYNASLRDINMKIVADKGSIAEGYDYSTLLVRKDLVDSGRYKSFADLKGMRIAVAAKGSGSESALNEALKKGGLKISDVNLIYLGFPEHFVALQNQKIDASITNEPTVTLAVQKGVAVRASDKAIYPGQQTAVVLYSQNFINDHREQAQKLMNAYVRALRYYNDALSNGKLAGPTADDVISILTRYTKIKDPAVYRAITPNAADPDGHVHMTALRNDLAFFKQQGLVHGDIKVEDVVDDSFANEAAKKLGPYHPASKPNVAAN</sequence>
<dbReference type="GO" id="GO:0042918">
    <property type="term" value="P:alkanesulfonate transmembrane transport"/>
    <property type="evidence" value="ECO:0007669"/>
    <property type="project" value="TreeGrafter"/>
</dbReference>
<comment type="subcellular location">
    <subcellularLocation>
        <location evidence="1">Periplasm</location>
    </subcellularLocation>
</comment>
<name>A0A1N7SPE5_9BURK</name>
<dbReference type="Proteomes" id="UP000195569">
    <property type="component" value="Unassembled WGS sequence"/>
</dbReference>
<dbReference type="RefSeq" id="WP_087738362.1">
    <property type="nucleotide sequence ID" value="NZ_CYGY02000068.1"/>
</dbReference>
<evidence type="ECO:0000313" key="7">
    <source>
        <dbReference type="Proteomes" id="UP000195569"/>
    </source>
</evidence>
<reference evidence="6" key="1">
    <citation type="submission" date="2016-12" db="EMBL/GenBank/DDBJ databases">
        <authorList>
            <person name="Moulin L."/>
        </authorList>
    </citation>
    <scope>NUCLEOTIDE SEQUENCE [LARGE SCALE GENOMIC DNA]</scope>
    <source>
        <strain evidence="6">STM 7183</strain>
    </source>
</reference>
<dbReference type="InterPro" id="IPR015168">
    <property type="entry name" value="SsuA/THI5"/>
</dbReference>
<dbReference type="Pfam" id="PF09084">
    <property type="entry name" value="NMT1"/>
    <property type="match status" value="1"/>
</dbReference>
<evidence type="ECO:0000256" key="2">
    <source>
        <dbReference type="ARBA" id="ARBA00010742"/>
    </source>
</evidence>
<dbReference type="GO" id="GO:0042597">
    <property type="term" value="C:periplasmic space"/>
    <property type="evidence" value="ECO:0007669"/>
    <property type="project" value="UniProtKB-SubCell"/>
</dbReference>
<feature type="domain" description="Solute-binding protein family 3/N-terminal" evidence="5">
    <location>
        <begin position="30"/>
        <end position="255"/>
    </location>
</feature>